<dbReference type="PANTHER" id="PTHR35186">
    <property type="entry name" value="ANK_REP_REGION DOMAIN-CONTAINING PROTEIN"/>
    <property type="match status" value="1"/>
</dbReference>
<proteinExistence type="predicted"/>
<gene>
    <name evidence="2" type="ORF">NEUTE1DRAFT_150958</name>
</gene>
<feature type="signal peptide" evidence="1">
    <location>
        <begin position="1"/>
        <end position="20"/>
    </location>
</feature>
<sequence>MSGIEVVGLVLGILPLAAKALQSYLGFVSSVRKVDSDLHNLLQDLKVEDTRLRNSCRQLLNDIIPFDSSEGGVGANPFSPELSLTVRNKLRLKLYDSYPMFEQTMTDMQAVAADLRLKLSLQENGTAVLKDKKSIIRQLKAKTGFTLRKKDYDATMLRLKSANAFLETLTSAGTGQYTSNKRRSDYRVISLLRKLVKSLFNALQNAATDCRCPVSHNACLELVARNLVFIHNTDIEEQVAKDIDFHVTLSSGGSDLTQERLQLWPRWTSFRLQCGDPGAPPPPAIPPKSTTAFPCPQVKSQTFNDELGALSPAVKWATELLSSKISGQSKKRPKRVSFAPVSQSAAHTLIEVSMASLAGLSLSGKPERQTTDIDVELTSMLKICQLSTHNKGKKRALVQDDLSHGCIIDAAGPRTFRLYPPRWKSGGQFRTHPDNSEFTTSFTLRQLLDQDLQGPTGGLFRLEGPLMKLRISHAIAASLLYIYDTPWLSQILTLDSIVFFLDDNSHVQLDQLQPFRYR</sequence>
<accession>F8MZM1</accession>
<evidence type="ECO:0008006" key="4">
    <source>
        <dbReference type="Google" id="ProtNLM"/>
    </source>
</evidence>
<feature type="chain" id="PRO_5003380730" description="Fungal N-terminal domain-containing protein" evidence="1">
    <location>
        <begin position="21"/>
        <end position="518"/>
    </location>
</feature>
<reference evidence="3" key="1">
    <citation type="journal article" date="2011" name="Genetics">
        <title>Massive changes in genome architecture accompany the transition to self-fertility in the filamentous fungus Neurospora tetrasperma.</title>
        <authorList>
            <person name="Ellison C.E."/>
            <person name="Stajich J.E."/>
            <person name="Jacobson D.J."/>
            <person name="Natvig D.O."/>
            <person name="Lapidus A."/>
            <person name="Foster B."/>
            <person name="Aerts A."/>
            <person name="Riley R."/>
            <person name="Lindquist E.A."/>
            <person name="Grigoriev I.V."/>
            <person name="Taylor J.W."/>
        </authorList>
    </citation>
    <scope>NUCLEOTIDE SEQUENCE [LARGE SCALE GENOMIC DNA]</scope>
    <source>
        <strain evidence="3">FGSC 2508 / P0657</strain>
    </source>
</reference>
<dbReference type="HOGENOM" id="CLU_026305_3_0_1"/>
<dbReference type="AlphaFoldDB" id="F8MZM1"/>
<dbReference type="OrthoDB" id="3565018at2759"/>
<keyword evidence="3" id="KW-1185">Reference proteome</keyword>
<organism evidence="2 3">
    <name type="scientific">Neurospora tetrasperma (strain FGSC 2508 / ATCC MYA-4615 / P0657)</name>
    <dbReference type="NCBI Taxonomy" id="510951"/>
    <lineage>
        <taxon>Eukaryota</taxon>
        <taxon>Fungi</taxon>
        <taxon>Dikarya</taxon>
        <taxon>Ascomycota</taxon>
        <taxon>Pezizomycotina</taxon>
        <taxon>Sordariomycetes</taxon>
        <taxon>Sordariomycetidae</taxon>
        <taxon>Sordariales</taxon>
        <taxon>Sordariaceae</taxon>
        <taxon>Neurospora</taxon>
    </lineage>
</organism>
<evidence type="ECO:0000256" key="1">
    <source>
        <dbReference type="SAM" id="SignalP"/>
    </source>
</evidence>
<dbReference type="Proteomes" id="UP000008065">
    <property type="component" value="Unassembled WGS sequence"/>
</dbReference>
<name>F8MZM1_NEUT8</name>
<dbReference type="KEGG" id="nte:NEUTE1DRAFT150958"/>
<dbReference type="RefSeq" id="XP_009857293.1">
    <property type="nucleotide sequence ID" value="XM_009858991.1"/>
</dbReference>
<evidence type="ECO:0000313" key="2">
    <source>
        <dbReference type="EMBL" id="EGO53711.1"/>
    </source>
</evidence>
<dbReference type="GeneID" id="20827306"/>
<dbReference type="VEuPathDB" id="FungiDB:NEUTE1DRAFT_150958"/>
<keyword evidence="1" id="KW-0732">Signal</keyword>
<dbReference type="PANTHER" id="PTHR35186:SF4">
    <property type="entry name" value="PRION-INHIBITION AND PROPAGATION HELO DOMAIN-CONTAINING PROTEIN"/>
    <property type="match status" value="1"/>
</dbReference>
<protein>
    <recommendedName>
        <fullName evidence="4">Fungal N-terminal domain-containing protein</fullName>
    </recommendedName>
</protein>
<evidence type="ECO:0000313" key="3">
    <source>
        <dbReference type="Proteomes" id="UP000008065"/>
    </source>
</evidence>
<dbReference type="EMBL" id="GL891382">
    <property type="protein sequence ID" value="EGO53711.1"/>
    <property type="molecule type" value="Genomic_DNA"/>
</dbReference>